<evidence type="ECO:0000259" key="3">
    <source>
        <dbReference type="Pfam" id="PF01464"/>
    </source>
</evidence>
<sequence length="357" mass="36619">MVAFTQLALLALLPALTVAAPTSNRNLPVARDEYRPAGRAVAGEVDNRRRYRKRGTCKTHTQVTAAAPASAAATPSPAAADAAPPAEAASSPSPAAADAAADQAPADNSAPPAAETPSENANFGNNLAAAPAPAPTPSSGGASSGGSSSAGLLSIADSQCGPSDASPENPNGSEDWLNCGINAGGWNPPHVTLADLKYVHLSADGPFAVCQQFFPKFEQYGAQYGIPPILLASIALQESTCQPWITGGNGEAGLMQLIAAHCGDAPGGNCHDVDFNIGKGAQYFSQVLAQNNGNALAALGNYNGWRIGMTVADATRAASEGNCRAQNNLDYLYQTVNGWMQGKEGYNLGHYFNLKHC</sequence>
<dbReference type="EMBL" id="JBBXJM010000005">
    <property type="protein sequence ID" value="KAL1407039.1"/>
    <property type="molecule type" value="Genomic_DNA"/>
</dbReference>
<dbReference type="Pfam" id="PF01464">
    <property type="entry name" value="SLT"/>
    <property type="match status" value="1"/>
</dbReference>
<feature type="compositionally biased region" description="Low complexity" evidence="1">
    <location>
        <begin position="65"/>
        <end position="113"/>
    </location>
</feature>
<feature type="chain" id="PRO_5046348827" description="Transglycosylase SLT domain-containing protein" evidence="2">
    <location>
        <begin position="20"/>
        <end position="357"/>
    </location>
</feature>
<dbReference type="InterPro" id="IPR023346">
    <property type="entry name" value="Lysozyme-like_dom_sf"/>
</dbReference>
<evidence type="ECO:0000313" key="4">
    <source>
        <dbReference type="EMBL" id="KAL1407039.1"/>
    </source>
</evidence>
<reference evidence="4 5" key="1">
    <citation type="submission" date="2023-08" db="EMBL/GenBank/DDBJ databases">
        <title>Annotated Genome Sequence of Vanrija albida AlHP1.</title>
        <authorList>
            <person name="Herzog R."/>
        </authorList>
    </citation>
    <scope>NUCLEOTIDE SEQUENCE [LARGE SCALE GENOMIC DNA]</scope>
    <source>
        <strain evidence="4 5">AlHP1</strain>
    </source>
</reference>
<gene>
    <name evidence="4" type="ORF">Q8F55_006452</name>
</gene>
<feature type="compositionally biased region" description="Low complexity" evidence="1">
    <location>
        <begin position="137"/>
        <end position="151"/>
    </location>
</feature>
<comment type="caution">
    <text evidence="4">The sequence shown here is derived from an EMBL/GenBank/DDBJ whole genome shotgun (WGS) entry which is preliminary data.</text>
</comment>
<dbReference type="InterPro" id="IPR008258">
    <property type="entry name" value="Transglycosylase_SLT_dom_1"/>
</dbReference>
<protein>
    <recommendedName>
        <fullName evidence="3">Transglycosylase SLT domain-containing protein</fullName>
    </recommendedName>
</protein>
<evidence type="ECO:0000256" key="1">
    <source>
        <dbReference type="SAM" id="MobiDB-lite"/>
    </source>
</evidence>
<feature type="domain" description="Transglycosylase SLT" evidence="3">
    <location>
        <begin position="217"/>
        <end position="304"/>
    </location>
</feature>
<dbReference type="SUPFAM" id="SSF53955">
    <property type="entry name" value="Lysozyme-like"/>
    <property type="match status" value="1"/>
</dbReference>
<proteinExistence type="predicted"/>
<feature type="region of interest" description="Disordered" evidence="1">
    <location>
        <begin position="40"/>
        <end position="173"/>
    </location>
</feature>
<dbReference type="GeneID" id="95987495"/>
<organism evidence="4 5">
    <name type="scientific">Vanrija albida</name>
    <dbReference type="NCBI Taxonomy" id="181172"/>
    <lineage>
        <taxon>Eukaryota</taxon>
        <taxon>Fungi</taxon>
        <taxon>Dikarya</taxon>
        <taxon>Basidiomycota</taxon>
        <taxon>Agaricomycotina</taxon>
        <taxon>Tremellomycetes</taxon>
        <taxon>Trichosporonales</taxon>
        <taxon>Trichosporonaceae</taxon>
        <taxon>Vanrija</taxon>
    </lineage>
</organism>
<dbReference type="Gene3D" id="1.10.530.10">
    <property type="match status" value="1"/>
</dbReference>
<keyword evidence="2" id="KW-0732">Signal</keyword>
<name>A0ABR3PX53_9TREE</name>
<feature type="signal peptide" evidence="2">
    <location>
        <begin position="1"/>
        <end position="19"/>
    </location>
</feature>
<keyword evidence="5" id="KW-1185">Reference proteome</keyword>
<dbReference type="Proteomes" id="UP001565368">
    <property type="component" value="Unassembled WGS sequence"/>
</dbReference>
<dbReference type="RefSeq" id="XP_069206983.1">
    <property type="nucleotide sequence ID" value="XM_069354912.1"/>
</dbReference>
<evidence type="ECO:0000256" key="2">
    <source>
        <dbReference type="SAM" id="SignalP"/>
    </source>
</evidence>
<accession>A0ABR3PX53</accession>
<feature type="compositionally biased region" description="Polar residues" evidence="1">
    <location>
        <begin position="156"/>
        <end position="172"/>
    </location>
</feature>
<evidence type="ECO:0000313" key="5">
    <source>
        <dbReference type="Proteomes" id="UP001565368"/>
    </source>
</evidence>